<evidence type="ECO:0000313" key="1">
    <source>
        <dbReference type="EMBL" id="MFD2799776.1"/>
    </source>
</evidence>
<dbReference type="RefSeq" id="WP_377391869.1">
    <property type="nucleotide sequence ID" value="NZ_JBHSAN010000027.1"/>
</dbReference>
<protein>
    <submittedName>
        <fullName evidence="1">Uncharacterized protein</fullName>
    </submittedName>
</protein>
<comment type="caution">
    <text evidence="1">The sequence shown here is derived from an EMBL/GenBank/DDBJ whole genome shotgun (WGS) entry which is preliminary data.</text>
</comment>
<name>A0ABW5W960_9PSEU</name>
<gene>
    <name evidence="1" type="ORF">ACFS2C_10270</name>
</gene>
<accession>A0ABW5W960</accession>
<keyword evidence="2" id="KW-1185">Reference proteome</keyword>
<organism evidence="1 2">
    <name type="scientific">Prauserella oleivorans</name>
    <dbReference type="NCBI Taxonomy" id="1478153"/>
    <lineage>
        <taxon>Bacteria</taxon>
        <taxon>Bacillati</taxon>
        <taxon>Actinomycetota</taxon>
        <taxon>Actinomycetes</taxon>
        <taxon>Pseudonocardiales</taxon>
        <taxon>Pseudonocardiaceae</taxon>
        <taxon>Prauserella</taxon>
    </lineage>
</organism>
<proteinExistence type="predicted"/>
<dbReference type="EMBL" id="JBHUOF010000012">
    <property type="protein sequence ID" value="MFD2799776.1"/>
    <property type="molecule type" value="Genomic_DNA"/>
</dbReference>
<sequence length="67" mass="7608">MAVYDRRAHAALGALGVSLTGTRQVYRRYMEQVEMLRAGARHRGLEWTARDIDVALFWLGSGSELDR</sequence>
<dbReference type="Proteomes" id="UP001597478">
    <property type="component" value="Unassembled WGS sequence"/>
</dbReference>
<evidence type="ECO:0000313" key="2">
    <source>
        <dbReference type="Proteomes" id="UP001597478"/>
    </source>
</evidence>
<reference evidence="2" key="1">
    <citation type="journal article" date="2019" name="Int. J. Syst. Evol. Microbiol.">
        <title>The Global Catalogue of Microorganisms (GCM) 10K type strain sequencing project: providing services to taxonomists for standard genome sequencing and annotation.</title>
        <authorList>
            <consortium name="The Broad Institute Genomics Platform"/>
            <consortium name="The Broad Institute Genome Sequencing Center for Infectious Disease"/>
            <person name="Wu L."/>
            <person name="Ma J."/>
        </authorList>
    </citation>
    <scope>NUCLEOTIDE SEQUENCE [LARGE SCALE GENOMIC DNA]</scope>
    <source>
        <strain evidence="2">IBRC-M 10906</strain>
    </source>
</reference>